<name>A0AAX6RTT3_HETGA</name>
<dbReference type="InterPro" id="IPR036397">
    <property type="entry name" value="RNaseH_sf"/>
</dbReference>
<evidence type="ECO:0000256" key="6">
    <source>
        <dbReference type="ARBA" id="ARBA00022918"/>
    </source>
</evidence>
<evidence type="ECO:0000256" key="1">
    <source>
        <dbReference type="ARBA" id="ARBA00022679"/>
    </source>
</evidence>
<keyword evidence="4" id="KW-0255">Endonuclease</keyword>
<dbReference type="Gene3D" id="3.30.420.10">
    <property type="entry name" value="Ribonuclease H-like superfamily/Ribonuclease H"/>
    <property type="match status" value="1"/>
</dbReference>
<keyword evidence="2" id="KW-0548">Nucleotidyltransferase</keyword>
<dbReference type="GO" id="GO:0004523">
    <property type="term" value="F:RNA-DNA hybrid ribonuclease activity"/>
    <property type="evidence" value="ECO:0007669"/>
    <property type="project" value="InterPro"/>
</dbReference>
<evidence type="ECO:0000259" key="7">
    <source>
        <dbReference type="PROSITE" id="PS50879"/>
    </source>
</evidence>
<evidence type="ECO:0000313" key="9">
    <source>
        <dbReference type="RefSeq" id="XP_021100141.1"/>
    </source>
</evidence>
<keyword evidence="8" id="KW-1185">Reference proteome</keyword>
<dbReference type="Pfam" id="PF17921">
    <property type="entry name" value="Integrase_H2C2"/>
    <property type="match status" value="1"/>
</dbReference>
<dbReference type="RefSeq" id="XP_021100141.1">
    <property type="nucleotide sequence ID" value="XM_021244482.1"/>
</dbReference>
<reference evidence="9" key="1">
    <citation type="submission" date="2025-08" db="UniProtKB">
        <authorList>
            <consortium name="RefSeq"/>
        </authorList>
    </citation>
    <scope>IDENTIFICATION</scope>
</reference>
<dbReference type="InterPro" id="IPR041588">
    <property type="entry name" value="Integrase_H2C2"/>
</dbReference>
<dbReference type="Proteomes" id="UP000694906">
    <property type="component" value="Unplaced"/>
</dbReference>
<gene>
    <name evidence="9" type="primary">LOC110345774</name>
</gene>
<dbReference type="Pfam" id="PF00075">
    <property type="entry name" value="RNase_H"/>
    <property type="match status" value="1"/>
</dbReference>
<dbReference type="PROSITE" id="PS50879">
    <property type="entry name" value="RNASE_H_1"/>
    <property type="match status" value="1"/>
</dbReference>
<organism evidence="8 9">
    <name type="scientific">Heterocephalus glaber</name>
    <name type="common">Naked mole rat</name>
    <dbReference type="NCBI Taxonomy" id="10181"/>
    <lineage>
        <taxon>Eukaryota</taxon>
        <taxon>Metazoa</taxon>
        <taxon>Chordata</taxon>
        <taxon>Craniata</taxon>
        <taxon>Vertebrata</taxon>
        <taxon>Euteleostomi</taxon>
        <taxon>Mammalia</taxon>
        <taxon>Eutheria</taxon>
        <taxon>Euarchontoglires</taxon>
        <taxon>Glires</taxon>
        <taxon>Rodentia</taxon>
        <taxon>Hystricomorpha</taxon>
        <taxon>Bathyergidae</taxon>
        <taxon>Heterocephalus</taxon>
    </lineage>
</organism>
<dbReference type="CDD" id="cd09273">
    <property type="entry name" value="RNase_HI_RT_Bel"/>
    <property type="match status" value="1"/>
</dbReference>
<dbReference type="AlphaFoldDB" id="A0AAX6RTT3"/>
<evidence type="ECO:0000313" key="8">
    <source>
        <dbReference type="Proteomes" id="UP000694906"/>
    </source>
</evidence>
<evidence type="ECO:0000256" key="4">
    <source>
        <dbReference type="ARBA" id="ARBA00022759"/>
    </source>
</evidence>
<evidence type="ECO:0000256" key="3">
    <source>
        <dbReference type="ARBA" id="ARBA00022722"/>
    </source>
</evidence>
<protein>
    <submittedName>
        <fullName evidence="9">Uncharacterized protein LOC110345774</fullName>
    </submittedName>
</protein>
<dbReference type="GO" id="GO:0003676">
    <property type="term" value="F:nucleic acid binding"/>
    <property type="evidence" value="ECO:0007669"/>
    <property type="project" value="InterPro"/>
</dbReference>
<dbReference type="GO" id="GO:0003964">
    <property type="term" value="F:RNA-directed DNA polymerase activity"/>
    <property type="evidence" value="ECO:0007669"/>
    <property type="project" value="UniProtKB-KW"/>
</dbReference>
<dbReference type="PANTHER" id="PTHR41694:SF5">
    <property type="entry name" value="RIBONUCLEASE H"/>
    <property type="match status" value="1"/>
</dbReference>
<feature type="domain" description="RNase H type-1" evidence="7">
    <location>
        <begin position="26"/>
        <end position="172"/>
    </location>
</feature>
<evidence type="ECO:0000256" key="2">
    <source>
        <dbReference type="ARBA" id="ARBA00022695"/>
    </source>
</evidence>
<accession>A0AAX6RTT3</accession>
<sequence>MPIHDCLKTLENLRGVHLDLTDQALPRAETMLYTDRYSFVCDGVWYAGAAVVNQDQQVEWEQGVPQGTSAQRAELIALTKALELGKGKRINIFTESRYAFATAHVHREIYQNRLLTSEGKEIKNKTEILALLQAICLPREFAIIHCRGNQKGSSPEVIGNNAADQVAKQAAQKSVGKQMVLLPMPVLPEKPEYTDKEVAEMNRKHWTQGKHGWWMTNDGRVVLPATVAHTLLRELHESTHLGEKRMMAALRPHFVSEGLAQKAQDMVRRCPTCLKV</sequence>
<dbReference type="InterPro" id="IPR002156">
    <property type="entry name" value="RNaseH_domain"/>
</dbReference>
<keyword evidence="3" id="KW-0540">Nuclease</keyword>
<dbReference type="GeneID" id="110345774"/>
<dbReference type="InterPro" id="IPR012337">
    <property type="entry name" value="RNaseH-like_sf"/>
</dbReference>
<dbReference type="PANTHER" id="PTHR41694">
    <property type="entry name" value="ENDOGENOUS RETROVIRUS GROUP K MEMBER POL PROTEIN"/>
    <property type="match status" value="1"/>
</dbReference>
<keyword evidence="6" id="KW-0695">RNA-directed DNA polymerase</keyword>
<keyword evidence="1" id="KW-0808">Transferase</keyword>
<evidence type="ECO:0000256" key="5">
    <source>
        <dbReference type="ARBA" id="ARBA00022801"/>
    </source>
</evidence>
<dbReference type="Gene3D" id="1.10.340.70">
    <property type="match status" value="1"/>
</dbReference>
<dbReference type="SUPFAM" id="SSF53098">
    <property type="entry name" value="Ribonuclease H-like"/>
    <property type="match status" value="1"/>
</dbReference>
<proteinExistence type="predicted"/>
<keyword evidence="5" id="KW-0378">Hydrolase</keyword>